<evidence type="ECO:0000313" key="3">
    <source>
        <dbReference type="Proteomes" id="UP000689967"/>
    </source>
</evidence>
<keyword evidence="3" id="KW-1185">Reference proteome</keyword>
<dbReference type="InterPro" id="IPR051599">
    <property type="entry name" value="Cell_Envelope_Assoc"/>
</dbReference>
<evidence type="ECO:0000313" key="2">
    <source>
        <dbReference type="EMBL" id="MBU8543115.1"/>
    </source>
</evidence>
<dbReference type="Proteomes" id="UP000689967">
    <property type="component" value="Unassembled WGS sequence"/>
</dbReference>
<proteinExistence type="predicted"/>
<reference evidence="2 3" key="1">
    <citation type="submission" date="2021-01" db="EMBL/GenBank/DDBJ databases">
        <title>Roseomonas sp. nov, a bacterium isolated from an oil production mixture in Yumen Oilfield.</title>
        <authorList>
            <person name="Wu D."/>
        </authorList>
    </citation>
    <scope>NUCLEOTIDE SEQUENCE [LARGE SCALE GENOMIC DNA]</scope>
    <source>
        <strain evidence="2 3">ROY-5-3</strain>
    </source>
</reference>
<accession>A0ABS6H6Z5</accession>
<dbReference type="InterPro" id="IPR003848">
    <property type="entry name" value="DUF218"/>
</dbReference>
<comment type="caution">
    <text evidence="2">The sequence shown here is derived from an EMBL/GenBank/DDBJ whole genome shotgun (WGS) entry which is preliminary data.</text>
</comment>
<dbReference type="CDD" id="cd06259">
    <property type="entry name" value="YdcF-like"/>
    <property type="match status" value="1"/>
</dbReference>
<dbReference type="Pfam" id="PF02698">
    <property type="entry name" value="DUF218"/>
    <property type="match status" value="1"/>
</dbReference>
<gene>
    <name evidence="2" type="ORF">JJQ90_05325</name>
</gene>
<feature type="domain" description="DUF218" evidence="1">
    <location>
        <begin position="26"/>
        <end position="140"/>
    </location>
</feature>
<dbReference type="PANTHER" id="PTHR30336:SF20">
    <property type="entry name" value="DUF218 DOMAIN-CONTAINING PROTEIN"/>
    <property type="match status" value="1"/>
</dbReference>
<protein>
    <submittedName>
        <fullName evidence="2">YdcF family protein</fullName>
    </submittedName>
</protein>
<dbReference type="PANTHER" id="PTHR30336">
    <property type="entry name" value="INNER MEMBRANE PROTEIN, PROBABLE PERMEASE"/>
    <property type="match status" value="1"/>
</dbReference>
<organism evidence="2 3">
    <name type="scientific">Falsiroseomonas oleicola</name>
    <dbReference type="NCBI Taxonomy" id="2801474"/>
    <lineage>
        <taxon>Bacteria</taxon>
        <taxon>Pseudomonadati</taxon>
        <taxon>Pseudomonadota</taxon>
        <taxon>Alphaproteobacteria</taxon>
        <taxon>Acetobacterales</taxon>
        <taxon>Roseomonadaceae</taxon>
        <taxon>Falsiroseomonas</taxon>
    </lineage>
</organism>
<evidence type="ECO:0000259" key="1">
    <source>
        <dbReference type="Pfam" id="PF02698"/>
    </source>
</evidence>
<dbReference type="RefSeq" id="WP_216873407.1">
    <property type="nucleotide sequence ID" value="NZ_JAERQM010000001.1"/>
</dbReference>
<name>A0ABS6H6Z5_9PROT</name>
<sequence length="212" mass="23002">MPPELEAAARALFAFLAVPDPPGPADLIVCLGSYDTRVAVHAAGLARRHPAARVICTGRDGNWTRGRWPATEAEVFAGIMLDHGVAPGRITLEPRATHIGENIAFARALSAWWQVAQAVFVTKPQTILRVRHTLPVQWPGLAARVDAPPLGFDAYVTDADFRHRLVNEMVGDIDRLIAYPALGFQTPCEVPAPIRAARDLLKANGFTEHALP</sequence>
<dbReference type="EMBL" id="JAERQM010000001">
    <property type="protein sequence ID" value="MBU8543115.1"/>
    <property type="molecule type" value="Genomic_DNA"/>
</dbReference>